<evidence type="ECO:0000256" key="1">
    <source>
        <dbReference type="SAM" id="Phobius"/>
    </source>
</evidence>
<feature type="transmembrane region" description="Helical" evidence="1">
    <location>
        <begin position="45"/>
        <end position="65"/>
    </location>
</feature>
<reference evidence="2" key="1">
    <citation type="submission" date="2018-06" db="EMBL/GenBank/DDBJ databases">
        <authorList>
            <person name="Zhirakovskaya E."/>
        </authorList>
    </citation>
    <scope>NUCLEOTIDE SEQUENCE</scope>
</reference>
<keyword evidence="1" id="KW-0472">Membrane</keyword>
<sequence length="67" mass="7869">MKLTELTQINSLFHTDWHPDNGDFVKENSIKDGEIMENRIRRHKIAVWALSTLIFLLFALSMILLSR</sequence>
<dbReference type="AlphaFoldDB" id="A0A3B1DHG7"/>
<accession>A0A3B1DHG7</accession>
<dbReference type="EMBL" id="UOGD01000404">
    <property type="protein sequence ID" value="VAX28107.1"/>
    <property type="molecule type" value="Genomic_DNA"/>
</dbReference>
<keyword evidence="1" id="KW-0812">Transmembrane</keyword>
<evidence type="ECO:0000313" key="2">
    <source>
        <dbReference type="EMBL" id="VAX28107.1"/>
    </source>
</evidence>
<keyword evidence="1" id="KW-1133">Transmembrane helix</keyword>
<organism evidence="2">
    <name type="scientific">hydrothermal vent metagenome</name>
    <dbReference type="NCBI Taxonomy" id="652676"/>
    <lineage>
        <taxon>unclassified sequences</taxon>
        <taxon>metagenomes</taxon>
        <taxon>ecological metagenomes</taxon>
    </lineage>
</organism>
<name>A0A3B1DHG7_9ZZZZ</name>
<gene>
    <name evidence="2" type="ORF">MNBD_IGNAVI01-2958</name>
</gene>
<proteinExistence type="predicted"/>
<protein>
    <submittedName>
        <fullName evidence="2">Uncharacterized protein</fullName>
    </submittedName>
</protein>